<evidence type="ECO:0008006" key="5">
    <source>
        <dbReference type="Google" id="ProtNLM"/>
    </source>
</evidence>
<dbReference type="Proteomes" id="UP000640786">
    <property type="component" value="Unassembled WGS sequence"/>
</dbReference>
<feature type="transmembrane region" description="Helical" evidence="2">
    <location>
        <begin position="46"/>
        <end position="63"/>
    </location>
</feature>
<keyword evidence="1" id="KW-0175">Coiled coil</keyword>
<keyword evidence="2" id="KW-1133">Transmembrane helix</keyword>
<sequence length="234" mass="26955">MSSMFVFLVAFLPIVLIIVVALILIQLFKKRKRSFNGSFKLKKYIIFTYIVILLMATFVFELIPSNHSDLLKKEEVQDLEAENKALEEALKNSETNSLTEKFLIEEWTQELSGTNLSIGYEGIDTYSTRFVVEWTDSSDQVVEGKVYRTNTLIFGIPMEDKIPLHMIYWSGNHLVAKEITGQKVEFNKFSNSLTILPDDSNEVFSYENVRGVTYIHLKVPKHIEIDDPLGLQIY</sequence>
<evidence type="ECO:0000256" key="1">
    <source>
        <dbReference type="SAM" id="Coils"/>
    </source>
</evidence>
<keyword evidence="2" id="KW-0812">Transmembrane</keyword>
<accession>A0ABR8RF29</accession>
<protein>
    <recommendedName>
        <fullName evidence="5">DUF4352 domain-containing protein</fullName>
    </recommendedName>
</protein>
<organism evidence="3 4">
    <name type="scientific">Psychrobacillus faecigallinarum</name>
    <dbReference type="NCBI Taxonomy" id="2762235"/>
    <lineage>
        <taxon>Bacteria</taxon>
        <taxon>Bacillati</taxon>
        <taxon>Bacillota</taxon>
        <taxon>Bacilli</taxon>
        <taxon>Bacillales</taxon>
        <taxon>Bacillaceae</taxon>
        <taxon>Psychrobacillus</taxon>
    </lineage>
</organism>
<evidence type="ECO:0000313" key="4">
    <source>
        <dbReference type="Proteomes" id="UP000640786"/>
    </source>
</evidence>
<dbReference type="RefSeq" id="WP_191697934.1">
    <property type="nucleotide sequence ID" value="NZ_JACSQO010000016.1"/>
</dbReference>
<feature type="transmembrane region" description="Helical" evidence="2">
    <location>
        <begin position="6"/>
        <end position="25"/>
    </location>
</feature>
<name>A0ABR8RF29_9BACI</name>
<gene>
    <name evidence="3" type="ORF">H9650_19520</name>
</gene>
<feature type="coiled-coil region" evidence="1">
    <location>
        <begin position="69"/>
        <end position="96"/>
    </location>
</feature>
<reference evidence="3 4" key="1">
    <citation type="submission" date="2020-08" db="EMBL/GenBank/DDBJ databases">
        <title>A Genomic Blueprint of the Chicken Gut Microbiome.</title>
        <authorList>
            <person name="Gilroy R."/>
            <person name="Ravi A."/>
            <person name="Getino M."/>
            <person name="Pursley I."/>
            <person name="Horton D.L."/>
            <person name="Alikhan N.-F."/>
            <person name="Baker D."/>
            <person name="Gharbi K."/>
            <person name="Hall N."/>
            <person name="Watson M."/>
            <person name="Adriaenssens E.M."/>
            <person name="Foster-Nyarko E."/>
            <person name="Jarju S."/>
            <person name="Secka A."/>
            <person name="Antonio M."/>
            <person name="Oren A."/>
            <person name="Chaudhuri R."/>
            <person name="La Ragione R.M."/>
            <person name="Hildebrand F."/>
            <person name="Pallen M.J."/>
        </authorList>
    </citation>
    <scope>NUCLEOTIDE SEQUENCE [LARGE SCALE GENOMIC DNA]</scope>
    <source>
        <strain evidence="3 4">Sa2BUA9</strain>
    </source>
</reference>
<evidence type="ECO:0000313" key="3">
    <source>
        <dbReference type="EMBL" id="MBD7946295.1"/>
    </source>
</evidence>
<proteinExistence type="predicted"/>
<keyword evidence="4" id="KW-1185">Reference proteome</keyword>
<comment type="caution">
    <text evidence="3">The sequence shown here is derived from an EMBL/GenBank/DDBJ whole genome shotgun (WGS) entry which is preliminary data.</text>
</comment>
<dbReference type="EMBL" id="JACSQO010000016">
    <property type="protein sequence ID" value="MBD7946295.1"/>
    <property type="molecule type" value="Genomic_DNA"/>
</dbReference>
<keyword evidence="2" id="KW-0472">Membrane</keyword>
<evidence type="ECO:0000256" key="2">
    <source>
        <dbReference type="SAM" id="Phobius"/>
    </source>
</evidence>